<dbReference type="InterPro" id="IPR013249">
    <property type="entry name" value="RNA_pol_sigma70_r4_t2"/>
</dbReference>
<gene>
    <name evidence="7" type="ORF">Mucpa_3407</name>
</gene>
<evidence type="ECO:0000256" key="4">
    <source>
        <dbReference type="ARBA" id="ARBA00023163"/>
    </source>
</evidence>
<dbReference type="GO" id="GO:0016987">
    <property type="term" value="F:sigma factor activity"/>
    <property type="evidence" value="ECO:0007669"/>
    <property type="project" value="UniProtKB-KW"/>
</dbReference>
<dbReference type="NCBIfam" id="TIGR02937">
    <property type="entry name" value="sigma70-ECF"/>
    <property type="match status" value="1"/>
</dbReference>
<keyword evidence="4" id="KW-0804">Transcription</keyword>
<name>H1YHV6_9SPHI</name>
<organism evidence="7 8">
    <name type="scientific">Mucilaginibacter paludis DSM 18603</name>
    <dbReference type="NCBI Taxonomy" id="714943"/>
    <lineage>
        <taxon>Bacteria</taxon>
        <taxon>Pseudomonadati</taxon>
        <taxon>Bacteroidota</taxon>
        <taxon>Sphingobacteriia</taxon>
        <taxon>Sphingobacteriales</taxon>
        <taxon>Sphingobacteriaceae</taxon>
        <taxon>Mucilaginibacter</taxon>
    </lineage>
</organism>
<dbReference type="SUPFAM" id="SSF88659">
    <property type="entry name" value="Sigma3 and sigma4 domains of RNA polymerase sigma factors"/>
    <property type="match status" value="1"/>
</dbReference>
<sequence length="208" mass="24481">MPTFERMQVKELHTDESLIARLQNDDPAVFPLLFTLYWKDLYRAAYNRLSDQSEAEDMVQDIFTDIWERRYSLEINTSLKNYLHSSLKFRMIRMLSRANLHKKALEHLLYRMSEMETTILDVLATSDVERTLSQAISSFPENMRKVFTLRSEDYTIKEIAEALGLAEQTVKNNVTESLRRLKMVLHKEHPDVTNSFYTLLVVVLLKSK</sequence>
<evidence type="ECO:0000256" key="1">
    <source>
        <dbReference type="ARBA" id="ARBA00010641"/>
    </source>
</evidence>
<evidence type="ECO:0000256" key="3">
    <source>
        <dbReference type="ARBA" id="ARBA00023082"/>
    </source>
</evidence>
<dbReference type="HOGENOM" id="CLU_047691_4_1_10"/>
<proteinExistence type="inferred from homology"/>
<dbReference type="EMBL" id="CM001403">
    <property type="protein sequence ID" value="EHQ27506.1"/>
    <property type="molecule type" value="Genomic_DNA"/>
</dbReference>
<dbReference type="InterPro" id="IPR013324">
    <property type="entry name" value="RNA_pol_sigma_r3/r4-like"/>
</dbReference>
<dbReference type="SUPFAM" id="SSF88946">
    <property type="entry name" value="Sigma2 domain of RNA polymerase sigma factors"/>
    <property type="match status" value="1"/>
</dbReference>
<evidence type="ECO:0000256" key="2">
    <source>
        <dbReference type="ARBA" id="ARBA00023015"/>
    </source>
</evidence>
<dbReference type="InterPro" id="IPR007627">
    <property type="entry name" value="RNA_pol_sigma70_r2"/>
</dbReference>
<reference evidence="7" key="1">
    <citation type="submission" date="2011-09" db="EMBL/GenBank/DDBJ databases">
        <title>The permanent draft genome of Mucilaginibacter paludis DSM 18603.</title>
        <authorList>
            <consortium name="US DOE Joint Genome Institute (JGI-PGF)"/>
            <person name="Lucas S."/>
            <person name="Han J."/>
            <person name="Lapidus A."/>
            <person name="Bruce D."/>
            <person name="Goodwin L."/>
            <person name="Pitluck S."/>
            <person name="Peters L."/>
            <person name="Kyrpides N."/>
            <person name="Mavromatis K."/>
            <person name="Ivanova N."/>
            <person name="Mikhailova N."/>
            <person name="Held B."/>
            <person name="Detter J.C."/>
            <person name="Tapia R."/>
            <person name="Han C."/>
            <person name="Land M."/>
            <person name="Hauser L."/>
            <person name="Markowitz V."/>
            <person name="Cheng J.-F."/>
            <person name="Hugenholtz P."/>
            <person name="Woyke T."/>
            <person name="Wu D."/>
            <person name="Tindall B."/>
            <person name="Brambilla E."/>
            <person name="Klenk H.-P."/>
            <person name="Eisen J.A."/>
        </authorList>
    </citation>
    <scope>NUCLEOTIDE SEQUENCE [LARGE SCALE GENOMIC DNA]</scope>
    <source>
        <strain evidence="7">DSM 18603</strain>
    </source>
</reference>
<keyword evidence="2" id="KW-0805">Transcription regulation</keyword>
<comment type="similarity">
    <text evidence="1">Belongs to the sigma-70 factor family. ECF subfamily.</text>
</comment>
<dbReference type="InterPro" id="IPR014284">
    <property type="entry name" value="RNA_pol_sigma-70_dom"/>
</dbReference>
<protein>
    <submittedName>
        <fullName evidence="7">RNA polymerase, sigma-24 subunit, ECF subfamily</fullName>
    </submittedName>
</protein>
<dbReference type="InterPro" id="IPR039425">
    <property type="entry name" value="RNA_pol_sigma-70-like"/>
</dbReference>
<evidence type="ECO:0000313" key="8">
    <source>
        <dbReference type="Proteomes" id="UP000002774"/>
    </source>
</evidence>
<dbReference type="InterPro" id="IPR013325">
    <property type="entry name" value="RNA_pol_sigma_r2"/>
</dbReference>
<evidence type="ECO:0000259" key="5">
    <source>
        <dbReference type="Pfam" id="PF04542"/>
    </source>
</evidence>
<dbReference type="Gene3D" id="1.10.10.10">
    <property type="entry name" value="Winged helix-like DNA-binding domain superfamily/Winged helix DNA-binding domain"/>
    <property type="match status" value="1"/>
</dbReference>
<dbReference type="Gene3D" id="1.10.1740.10">
    <property type="match status" value="1"/>
</dbReference>
<feature type="domain" description="RNA polymerase sigma factor 70 region 4 type 2" evidence="6">
    <location>
        <begin position="132"/>
        <end position="181"/>
    </location>
</feature>
<dbReference type="STRING" id="714943.Mucpa_3407"/>
<keyword evidence="3" id="KW-0731">Sigma factor</keyword>
<dbReference type="Pfam" id="PF04542">
    <property type="entry name" value="Sigma70_r2"/>
    <property type="match status" value="1"/>
</dbReference>
<feature type="domain" description="RNA polymerase sigma-70 region 2" evidence="5">
    <location>
        <begin position="33"/>
        <end position="98"/>
    </location>
</feature>
<dbReference type="AlphaFoldDB" id="H1YHV6"/>
<evidence type="ECO:0000313" key="7">
    <source>
        <dbReference type="EMBL" id="EHQ27506.1"/>
    </source>
</evidence>
<dbReference type="GO" id="GO:0006352">
    <property type="term" value="P:DNA-templated transcription initiation"/>
    <property type="evidence" value="ECO:0007669"/>
    <property type="project" value="InterPro"/>
</dbReference>
<dbReference type="eggNOG" id="COG1595">
    <property type="taxonomic scope" value="Bacteria"/>
</dbReference>
<keyword evidence="8" id="KW-1185">Reference proteome</keyword>
<dbReference type="Proteomes" id="UP000002774">
    <property type="component" value="Chromosome"/>
</dbReference>
<accession>H1YHV6</accession>
<dbReference type="PANTHER" id="PTHR43133:SF46">
    <property type="entry name" value="RNA POLYMERASE SIGMA-70 FACTOR ECF SUBFAMILY"/>
    <property type="match status" value="1"/>
</dbReference>
<dbReference type="Pfam" id="PF08281">
    <property type="entry name" value="Sigma70_r4_2"/>
    <property type="match status" value="1"/>
</dbReference>
<dbReference type="PANTHER" id="PTHR43133">
    <property type="entry name" value="RNA POLYMERASE ECF-TYPE SIGMA FACTO"/>
    <property type="match status" value="1"/>
</dbReference>
<dbReference type="GO" id="GO:0003677">
    <property type="term" value="F:DNA binding"/>
    <property type="evidence" value="ECO:0007669"/>
    <property type="project" value="InterPro"/>
</dbReference>
<evidence type="ECO:0000259" key="6">
    <source>
        <dbReference type="Pfam" id="PF08281"/>
    </source>
</evidence>
<dbReference type="InterPro" id="IPR036388">
    <property type="entry name" value="WH-like_DNA-bd_sf"/>
</dbReference>